<evidence type="ECO:0000313" key="2">
    <source>
        <dbReference type="EMBL" id="MBE9191245.1"/>
    </source>
</evidence>
<keyword evidence="2" id="KW-0489">Methyltransferase</keyword>
<dbReference type="InterPro" id="IPR029063">
    <property type="entry name" value="SAM-dependent_MTases_sf"/>
</dbReference>
<keyword evidence="2" id="KW-0808">Transferase</keyword>
<dbReference type="RefSeq" id="WP_193932394.1">
    <property type="nucleotide sequence ID" value="NZ_CAWPMZ010000057.1"/>
</dbReference>
<dbReference type="GO" id="GO:0032259">
    <property type="term" value="P:methylation"/>
    <property type="evidence" value="ECO:0007669"/>
    <property type="project" value="UniProtKB-KW"/>
</dbReference>
<feature type="domain" description="Methyltransferase type 11" evidence="1">
    <location>
        <begin position="43"/>
        <end position="141"/>
    </location>
</feature>
<organism evidence="2 3">
    <name type="scientific">Gloeocapsopsis crepidinum LEGE 06123</name>
    <dbReference type="NCBI Taxonomy" id="588587"/>
    <lineage>
        <taxon>Bacteria</taxon>
        <taxon>Bacillati</taxon>
        <taxon>Cyanobacteriota</taxon>
        <taxon>Cyanophyceae</taxon>
        <taxon>Oscillatoriophycideae</taxon>
        <taxon>Chroococcales</taxon>
        <taxon>Chroococcaceae</taxon>
        <taxon>Gloeocapsopsis</taxon>
    </lineage>
</organism>
<dbReference type="SUPFAM" id="SSF53335">
    <property type="entry name" value="S-adenosyl-L-methionine-dependent methyltransferases"/>
    <property type="match status" value="1"/>
</dbReference>
<dbReference type="InterPro" id="IPR013216">
    <property type="entry name" value="Methyltransf_11"/>
</dbReference>
<gene>
    <name evidence="2" type="ORF">IQ230_12955</name>
</gene>
<reference evidence="2 3" key="1">
    <citation type="submission" date="2020-10" db="EMBL/GenBank/DDBJ databases">
        <authorList>
            <person name="Castelo-Branco R."/>
            <person name="Eusebio N."/>
            <person name="Adriana R."/>
            <person name="Vieira A."/>
            <person name="Brugerolle De Fraissinette N."/>
            <person name="Rezende De Castro R."/>
            <person name="Schneider M.P."/>
            <person name="Vasconcelos V."/>
            <person name="Leao P.N."/>
        </authorList>
    </citation>
    <scope>NUCLEOTIDE SEQUENCE [LARGE SCALE GENOMIC DNA]</scope>
    <source>
        <strain evidence="2 3">LEGE 06123</strain>
    </source>
</reference>
<dbReference type="Proteomes" id="UP000651156">
    <property type="component" value="Unassembled WGS sequence"/>
</dbReference>
<dbReference type="CDD" id="cd02440">
    <property type="entry name" value="AdoMet_MTases"/>
    <property type="match status" value="1"/>
</dbReference>
<dbReference type="Gene3D" id="3.40.50.150">
    <property type="entry name" value="Vaccinia Virus protein VP39"/>
    <property type="match status" value="1"/>
</dbReference>
<keyword evidence="3" id="KW-1185">Reference proteome</keyword>
<accession>A0ABR9UUJ8</accession>
<sequence>MSKVNNKQIYSTAEFDAWAYGVNLLDEEKYLVDTYLDKERKTLEAGTGGGRILLEMEKMGFNSLYGYDYMPEYIEQAQQKNPNSKISFEVQDATQLEYTDSSFEQIIYLQQIVSSIETEVGRTKAIQEAYRILKRKGIALFSFLYLESRLQNLVYLPFLMYLRTTRKLRGSNRTLNYLPWLKLGGKPNWKALCDREPYMYWYSLHEATLALTSVGFTILALGSSYQLQQQQMLDSESLAHQPIAGMLYCVCQKT</sequence>
<dbReference type="GO" id="GO:0008168">
    <property type="term" value="F:methyltransferase activity"/>
    <property type="evidence" value="ECO:0007669"/>
    <property type="project" value="UniProtKB-KW"/>
</dbReference>
<comment type="caution">
    <text evidence="2">The sequence shown here is derived from an EMBL/GenBank/DDBJ whole genome shotgun (WGS) entry which is preliminary data.</text>
</comment>
<evidence type="ECO:0000313" key="3">
    <source>
        <dbReference type="Proteomes" id="UP000651156"/>
    </source>
</evidence>
<protein>
    <submittedName>
        <fullName evidence="2">Methyltransferase domain-containing protein</fullName>
    </submittedName>
</protein>
<evidence type="ECO:0000259" key="1">
    <source>
        <dbReference type="Pfam" id="PF08241"/>
    </source>
</evidence>
<proteinExistence type="predicted"/>
<dbReference type="EMBL" id="JADEWN010000029">
    <property type="protein sequence ID" value="MBE9191245.1"/>
    <property type="molecule type" value="Genomic_DNA"/>
</dbReference>
<dbReference type="Pfam" id="PF08241">
    <property type="entry name" value="Methyltransf_11"/>
    <property type="match status" value="1"/>
</dbReference>
<name>A0ABR9UUJ8_9CHRO</name>